<proteinExistence type="predicted"/>
<evidence type="ECO:0000256" key="1">
    <source>
        <dbReference type="SAM" id="Phobius"/>
    </source>
</evidence>
<dbReference type="EMBL" id="JX050180">
    <property type="protein sequence ID" value="AFL93232.1"/>
    <property type="molecule type" value="Genomic_DNA"/>
</dbReference>
<accession>A0A0A6Z5Y7</accession>
<keyword evidence="1" id="KW-1133">Transmembrane helix</keyword>
<keyword evidence="2" id="KW-0496">Mitochondrion</keyword>
<organism evidence="2">
    <name type="scientific">Lamprotula coreana</name>
    <dbReference type="NCBI Taxonomy" id="675834"/>
    <lineage>
        <taxon>Eukaryota</taxon>
        <taxon>Metazoa</taxon>
        <taxon>Spiralia</taxon>
        <taxon>Lophotrochozoa</taxon>
        <taxon>Mollusca</taxon>
        <taxon>Bivalvia</taxon>
        <taxon>Autobranchia</taxon>
        <taxon>Heteroconchia</taxon>
        <taxon>Palaeoheterodonta</taxon>
        <taxon>Unionida</taxon>
        <taxon>Unionoidea</taxon>
        <taxon>Unionidae</taxon>
        <taxon>Gonideinae</taxon>
        <taxon>Lamprotula</taxon>
    </lineage>
</organism>
<sequence>MPQLSPMSWVLVIGIFLVCFVCFVVMLWWMVEEKYVVVKRVEKHNKVLASKKCLKWGFSGVLYKQ</sequence>
<protein>
    <submittedName>
        <fullName evidence="2">ATP synthase F0 subunit 8</fullName>
    </submittedName>
</protein>
<reference evidence="2" key="1">
    <citation type="submission" date="2012-05" db="EMBL/GenBank/DDBJ databases">
        <authorList>
            <person name="Lee J.H."/>
        </authorList>
    </citation>
    <scope>NUCLEOTIDE SEQUENCE</scope>
</reference>
<dbReference type="CTD" id="4509"/>
<keyword evidence="1" id="KW-0812">Transmembrane</keyword>
<feature type="transmembrane region" description="Helical" evidence="1">
    <location>
        <begin position="6"/>
        <end position="31"/>
    </location>
</feature>
<dbReference type="AlphaFoldDB" id="A0A0A6Z5Y7"/>
<gene>
    <name evidence="2" type="primary">ATP8</name>
</gene>
<name>A0A0A6Z5Y7_9BIVA</name>
<keyword evidence="1" id="KW-0472">Membrane</keyword>
<dbReference type="GeneID" id="22831886"/>
<dbReference type="RefSeq" id="YP_009113501.1">
    <property type="nucleotide sequence ID" value="NC_026035.1"/>
</dbReference>
<evidence type="ECO:0000313" key="2">
    <source>
        <dbReference type="EMBL" id="AFL93232.1"/>
    </source>
</evidence>
<geneLocation type="mitochondrion" evidence="2"/>